<name>A0AC35ET10_9BILA</name>
<organism evidence="1 2">
    <name type="scientific">Panagrolaimus sp. PS1159</name>
    <dbReference type="NCBI Taxonomy" id="55785"/>
    <lineage>
        <taxon>Eukaryota</taxon>
        <taxon>Metazoa</taxon>
        <taxon>Ecdysozoa</taxon>
        <taxon>Nematoda</taxon>
        <taxon>Chromadorea</taxon>
        <taxon>Rhabditida</taxon>
        <taxon>Tylenchina</taxon>
        <taxon>Panagrolaimomorpha</taxon>
        <taxon>Panagrolaimoidea</taxon>
        <taxon>Panagrolaimidae</taxon>
        <taxon>Panagrolaimus</taxon>
    </lineage>
</organism>
<reference evidence="2" key="1">
    <citation type="submission" date="2022-11" db="UniProtKB">
        <authorList>
            <consortium name="WormBaseParasite"/>
        </authorList>
    </citation>
    <scope>IDENTIFICATION</scope>
</reference>
<evidence type="ECO:0000313" key="1">
    <source>
        <dbReference type="Proteomes" id="UP000887580"/>
    </source>
</evidence>
<evidence type="ECO:0000313" key="2">
    <source>
        <dbReference type="WBParaSite" id="PS1159_v2.g10486.t2"/>
    </source>
</evidence>
<dbReference type="Proteomes" id="UP000887580">
    <property type="component" value="Unplaced"/>
</dbReference>
<protein>
    <submittedName>
        <fullName evidence="2">Uncharacterized protein</fullName>
    </submittedName>
</protein>
<dbReference type="WBParaSite" id="PS1159_v2.g10486.t2">
    <property type="protein sequence ID" value="PS1159_v2.g10486.t2"/>
    <property type="gene ID" value="PS1159_v2.g10486"/>
</dbReference>
<accession>A0AC35ET10</accession>
<proteinExistence type="predicted"/>
<sequence>MLRNFENKECKVGNKFTFSKNTTNNSTLSLHISAYENSVDATALDSHDDKNDKTSNKKEMIKNWRNEKQLFIESLWTIQNPFEFPRQQSDKVSKPEVSHFRASQHLYNPNGTHSTTTTTTTTNEQNVDSSSASNQISSEENVDLSSASNQISSEENVSESRSHIDTIDTENPFYRGKDLHDKFVAILQVAESMAEENNFNESTFKTVLNEKCKRAGIEGKHIWKSWKQHISNVKKRYDERNGKFGNAEDRRFAIIQRKIDPDYCIHQSADVEPFLQKGDSNNGTEQQSRQQVRQVKRRRVSYGAANGQNFSKIVPLNYFRPPSTFRPVFDSNSPQRFSRSIDPVVNDGPQFRRHHLTSSNERRSESVSMNQSNVVKTETIEQRTSEPIVIDIDITPPPSPHNQNGDDFDDIASVHHPSPRPLISSMASATVSQSSSAQNALMFQQQPTIGDETAQQQIILPAPVGQGDNQAPAGGQLQQQQIHQGTLQEQQEVDNLSMLAAEVERLKKENEYKEQALRERLKSKVIDMMAEGLYP</sequence>